<dbReference type="InterPro" id="IPR004344">
    <property type="entry name" value="TTL/TTLL_fam"/>
</dbReference>
<accession>A0AAE0KXD4</accession>
<dbReference type="PANTHER" id="PTHR12241">
    <property type="entry name" value="TUBULIN POLYGLUTAMYLASE"/>
    <property type="match status" value="1"/>
</dbReference>
<proteinExistence type="predicted"/>
<dbReference type="GO" id="GO:0015631">
    <property type="term" value="F:tubulin binding"/>
    <property type="evidence" value="ECO:0007669"/>
    <property type="project" value="TreeGrafter"/>
</dbReference>
<dbReference type="GO" id="GO:0070740">
    <property type="term" value="F:tubulin-glutamic acid ligase activity"/>
    <property type="evidence" value="ECO:0007669"/>
    <property type="project" value="TreeGrafter"/>
</dbReference>
<dbReference type="GO" id="GO:0005524">
    <property type="term" value="F:ATP binding"/>
    <property type="evidence" value="ECO:0007669"/>
    <property type="project" value="UniProtKB-KW"/>
</dbReference>
<dbReference type="Pfam" id="PF03133">
    <property type="entry name" value="TTL"/>
    <property type="match status" value="1"/>
</dbReference>
<dbReference type="PROSITE" id="PS51221">
    <property type="entry name" value="TTL"/>
    <property type="match status" value="1"/>
</dbReference>
<dbReference type="AlphaFoldDB" id="A0AAE0KXD4"/>
<gene>
    <name evidence="5" type="ORF">CYMTET_27051</name>
</gene>
<dbReference type="Proteomes" id="UP001190700">
    <property type="component" value="Unassembled WGS sequence"/>
</dbReference>
<feature type="region of interest" description="Disordered" evidence="4">
    <location>
        <begin position="1"/>
        <end position="26"/>
    </location>
</feature>
<protein>
    <submittedName>
        <fullName evidence="5">Uncharacterized protein</fullName>
    </submittedName>
</protein>
<evidence type="ECO:0000313" key="6">
    <source>
        <dbReference type="Proteomes" id="UP001190700"/>
    </source>
</evidence>
<keyword evidence="1" id="KW-0436">Ligase</keyword>
<evidence type="ECO:0000256" key="3">
    <source>
        <dbReference type="ARBA" id="ARBA00022840"/>
    </source>
</evidence>
<evidence type="ECO:0000256" key="4">
    <source>
        <dbReference type="SAM" id="MobiDB-lite"/>
    </source>
</evidence>
<dbReference type="PANTHER" id="PTHR12241:SF147">
    <property type="entry name" value="TUBULIN POLYGLUTAMYLASE TTLL7"/>
    <property type="match status" value="1"/>
</dbReference>
<evidence type="ECO:0000256" key="1">
    <source>
        <dbReference type="ARBA" id="ARBA00022598"/>
    </source>
</evidence>
<evidence type="ECO:0000256" key="2">
    <source>
        <dbReference type="ARBA" id="ARBA00022741"/>
    </source>
</evidence>
<keyword evidence="6" id="KW-1185">Reference proteome</keyword>
<dbReference type="GO" id="GO:0036064">
    <property type="term" value="C:ciliary basal body"/>
    <property type="evidence" value="ECO:0007669"/>
    <property type="project" value="TreeGrafter"/>
</dbReference>
<dbReference type="GO" id="GO:0000226">
    <property type="term" value="P:microtubule cytoskeleton organization"/>
    <property type="evidence" value="ECO:0007669"/>
    <property type="project" value="TreeGrafter"/>
</dbReference>
<evidence type="ECO:0000313" key="5">
    <source>
        <dbReference type="EMBL" id="KAK3264197.1"/>
    </source>
</evidence>
<keyword evidence="2" id="KW-0547">Nucleotide-binding</keyword>
<reference evidence="5 6" key="1">
    <citation type="journal article" date="2015" name="Genome Biol. Evol.">
        <title>Comparative Genomics of a Bacterivorous Green Alga Reveals Evolutionary Causalities and Consequences of Phago-Mixotrophic Mode of Nutrition.</title>
        <authorList>
            <person name="Burns J.A."/>
            <person name="Paasch A."/>
            <person name="Narechania A."/>
            <person name="Kim E."/>
        </authorList>
    </citation>
    <scope>NUCLEOTIDE SEQUENCE [LARGE SCALE GENOMIC DNA]</scope>
    <source>
        <strain evidence="5 6">PLY_AMNH</strain>
    </source>
</reference>
<dbReference type="EMBL" id="LGRX02014726">
    <property type="protein sequence ID" value="KAK3264197.1"/>
    <property type="molecule type" value="Genomic_DNA"/>
</dbReference>
<comment type="caution">
    <text evidence="5">The sequence shown here is derived from an EMBL/GenBank/DDBJ whole genome shotgun (WGS) entry which is preliminary data.</text>
</comment>
<organism evidence="5 6">
    <name type="scientific">Cymbomonas tetramitiformis</name>
    <dbReference type="NCBI Taxonomy" id="36881"/>
    <lineage>
        <taxon>Eukaryota</taxon>
        <taxon>Viridiplantae</taxon>
        <taxon>Chlorophyta</taxon>
        <taxon>Pyramimonadophyceae</taxon>
        <taxon>Pyramimonadales</taxon>
        <taxon>Pyramimonadaceae</taxon>
        <taxon>Cymbomonas</taxon>
    </lineage>
</organism>
<sequence length="181" mass="21064">MGYLQENRPRLSNSGSAEVRTKRPKSTGEKNLRVNLINCKYDIVSSVCESLNFKEVETEDELWDLYWTDLSVSAERVSKMNPFQAINHFPGMMDICRKASLVRNLKRMYAHFPDEYNFFPQSWFLPQEVEEWRIAMRRRQQSGSKPVTYIVKPDAGAMGRGIYLVQVRSPCLELYKLSVSP</sequence>
<name>A0AAE0KXD4_9CHLO</name>
<keyword evidence="3" id="KW-0067">ATP-binding</keyword>